<evidence type="ECO:0000256" key="7">
    <source>
        <dbReference type="ARBA" id="ARBA00023136"/>
    </source>
</evidence>
<dbReference type="AlphaFoldDB" id="A0AB33AL80"/>
<feature type="transmembrane region" description="Helical" evidence="8">
    <location>
        <begin position="67"/>
        <end position="89"/>
    </location>
</feature>
<keyword evidence="1 8" id="KW-0813">Transport</keyword>
<evidence type="ECO:0000313" key="11">
    <source>
        <dbReference type="Proteomes" id="UP000015268"/>
    </source>
</evidence>
<sequence length="419" mass="47309">MNVNFKRLKWKNNTLLQRMLWTLFFIIVYLIGRDVPVFTVPLNESFLETSATTTLLNQLLSVSGGQISTITLFSLGLSPWMSSMILWRFVSVFGLMKNVTATKVNRNQLLLALGIAGIQSYGLTMSMSFSEFAFWGIQSPFLGRLVTMLLLVAGTFSLIWLGNANGRRGLGGMMIIIITNMILAFITNLMTYFSTGQFMGEDLAIRIGALIIVLFILIMLAVITFRAELRIPIFRVGINTAYSNKSYLPIRILPAGSMPFMYGMTLMMLPVYIISIFLKFFPDEPHLLYLYQNIGLSQLLGALFYIILLYLLSVGFAYYNYDPYELAKGLRQNGEYIEDIVPGRDTQKFLSQKIFIMSQIGAVYVFLVGGLPLLILAGQDQSVSIVLLINNGFIVATLMLTIIEQINTLRMWKQYKDLI</sequence>
<keyword evidence="2 8" id="KW-1003">Cell membrane</keyword>
<dbReference type="Pfam" id="PF00344">
    <property type="entry name" value="SecY"/>
    <property type="match status" value="1"/>
</dbReference>
<evidence type="ECO:0000313" key="10">
    <source>
        <dbReference type="EMBL" id="AGS05363.1"/>
    </source>
</evidence>
<dbReference type="PIRSF" id="PIRSF004557">
    <property type="entry name" value="SecY"/>
    <property type="match status" value="1"/>
</dbReference>
<accession>A0AB33AL80</accession>
<dbReference type="GO" id="GO:0005886">
    <property type="term" value="C:plasma membrane"/>
    <property type="evidence" value="ECO:0007669"/>
    <property type="project" value="UniProtKB-SubCell"/>
</dbReference>
<protein>
    <recommendedName>
        <fullName evidence="8 9">Accessory Sec system protein translocase subunit SecY2</fullName>
    </recommendedName>
</protein>
<keyword evidence="11" id="KW-1185">Reference proteome</keyword>
<dbReference type="GO" id="GO:0065002">
    <property type="term" value="P:intracellular protein transmembrane transport"/>
    <property type="evidence" value="ECO:0007669"/>
    <property type="project" value="UniProtKB-UniRule"/>
</dbReference>
<comment type="function">
    <text evidence="8">Part of the accessory SecA2/SecY2 system specifically required for export of possible cell wall proteins. The central subunit of a protein translocation channel.</text>
</comment>
<keyword evidence="5 8" id="KW-1133">Transmembrane helix</keyword>
<evidence type="ECO:0000256" key="2">
    <source>
        <dbReference type="ARBA" id="ARBA00022475"/>
    </source>
</evidence>
<dbReference type="InterPro" id="IPR014269">
    <property type="entry name" value="SecY2"/>
</dbReference>
<organism evidence="10 11">
    <name type="scientific">Streptococcus lutetiensis 033</name>
    <dbReference type="NCBI Taxonomy" id="1076934"/>
    <lineage>
        <taxon>Bacteria</taxon>
        <taxon>Bacillati</taxon>
        <taxon>Bacillota</taxon>
        <taxon>Bacilli</taxon>
        <taxon>Lactobacillales</taxon>
        <taxon>Streptococcaceae</taxon>
        <taxon>Streptococcus</taxon>
    </lineage>
</organism>
<keyword evidence="6 8" id="KW-0811">Translocation</keyword>
<feature type="transmembrane region" description="Helical" evidence="8">
    <location>
        <begin position="141"/>
        <end position="161"/>
    </location>
</feature>
<gene>
    <name evidence="8" type="primary">secY2</name>
    <name evidence="10" type="ORF">KE3_0864</name>
</gene>
<keyword evidence="3 8" id="KW-0812">Transmembrane</keyword>
<feature type="transmembrane region" description="Helical" evidence="8">
    <location>
        <begin position="383"/>
        <end position="403"/>
    </location>
</feature>
<dbReference type="RefSeq" id="WP_020916645.1">
    <property type="nucleotide sequence ID" value="NC_021900.1"/>
</dbReference>
<comment type="subunit">
    <text evidence="8">Component of the accessory SecA2/SecY2 protein translocase complex required to export cell wall proteins. May form heterotrimers with SecE and SecG subunits.</text>
</comment>
<dbReference type="KEGG" id="slu:KE3_0864"/>
<feature type="transmembrane region" description="Helical" evidence="8">
    <location>
        <begin position="354"/>
        <end position="377"/>
    </location>
</feature>
<feature type="transmembrane region" description="Helical" evidence="8">
    <location>
        <begin position="205"/>
        <end position="225"/>
    </location>
</feature>
<dbReference type="GO" id="GO:0006605">
    <property type="term" value="P:protein targeting"/>
    <property type="evidence" value="ECO:0007669"/>
    <property type="project" value="UniProtKB-UniRule"/>
</dbReference>
<dbReference type="Gene3D" id="1.10.3370.10">
    <property type="entry name" value="SecY subunit domain"/>
    <property type="match status" value="1"/>
</dbReference>
<evidence type="ECO:0000256" key="6">
    <source>
        <dbReference type="ARBA" id="ARBA00023010"/>
    </source>
</evidence>
<dbReference type="InterPro" id="IPR002208">
    <property type="entry name" value="SecY/SEC61-alpha"/>
</dbReference>
<reference evidence="10 11" key="1">
    <citation type="journal article" date="2013" name="BMC Microbiol.">
        <title>Dynamics of fecal microbial communities in children with diarrhea of unknown etiology and genomic analysis of associated Streptococcus lutetiensis.</title>
        <authorList>
            <person name="Jin D."/>
            <person name="Chen C."/>
            <person name="Li L."/>
            <person name="Lu S."/>
            <person name="Li Z."/>
            <person name="Zhou Z."/>
            <person name="Jing H."/>
            <person name="Xu Y."/>
            <person name="Du P."/>
            <person name="Wang H."/>
            <person name="Xiong Y."/>
            <person name="Zheng H."/>
            <person name="Bai X."/>
            <person name="Sun H."/>
            <person name="Wang L."/>
            <person name="Ye C."/>
            <person name="Gottschalk M."/>
            <person name="Xu J."/>
        </authorList>
    </citation>
    <scope>NUCLEOTIDE SEQUENCE [LARGE SCALE GENOMIC DNA]</scope>
    <source>
        <strain evidence="10 11">033</strain>
    </source>
</reference>
<dbReference type="HAMAP" id="MF_01466">
    <property type="entry name" value="SecY2"/>
    <property type="match status" value="1"/>
</dbReference>
<feature type="transmembrane region" description="Helical" evidence="8">
    <location>
        <begin position="260"/>
        <end position="282"/>
    </location>
</feature>
<evidence type="ECO:0000256" key="9">
    <source>
        <dbReference type="NCBIfam" id="TIGR02920"/>
    </source>
</evidence>
<comment type="similarity">
    <text evidence="8">Belongs to the SecY/SEC61-alpha family. SecY2 subfamily.</text>
</comment>
<feature type="transmembrane region" description="Helical" evidence="8">
    <location>
        <begin position="109"/>
        <end position="129"/>
    </location>
</feature>
<dbReference type="InterPro" id="IPR023201">
    <property type="entry name" value="SecY_dom_sf"/>
</dbReference>
<keyword evidence="4 8" id="KW-0653">Protein transport</keyword>
<evidence type="ECO:0000256" key="8">
    <source>
        <dbReference type="HAMAP-Rule" id="MF_01466"/>
    </source>
</evidence>
<proteinExistence type="inferred from homology"/>
<dbReference type="EMBL" id="CP003025">
    <property type="protein sequence ID" value="AGS05363.1"/>
    <property type="molecule type" value="Genomic_DNA"/>
</dbReference>
<evidence type="ECO:0000256" key="4">
    <source>
        <dbReference type="ARBA" id="ARBA00022927"/>
    </source>
</evidence>
<feature type="transmembrane region" description="Helical" evidence="8">
    <location>
        <begin position="15"/>
        <end position="32"/>
    </location>
</feature>
<dbReference type="SUPFAM" id="SSF103491">
    <property type="entry name" value="Preprotein translocase SecY subunit"/>
    <property type="match status" value="1"/>
</dbReference>
<evidence type="ECO:0000256" key="5">
    <source>
        <dbReference type="ARBA" id="ARBA00022989"/>
    </source>
</evidence>
<keyword evidence="7 8" id="KW-0472">Membrane</keyword>
<feature type="transmembrane region" description="Helical" evidence="8">
    <location>
        <begin position="302"/>
        <end position="321"/>
    </location>
</feature>
<comment type="subcellular location">
    <subcellularLocation>
        <location evidence="8">Cell membrane</location>
        <topology evidence="8">Multi-pass membrane protein</topology>
    </subcellularLocation>
</comment>
<dbReference type="NCBIfam" id="TIGR02920">
    <property type="entry name" value="acc_sec_Y2"/>
    <property type="match status" value="1"/>
</dbReference>
<name>A0AB33AL80_9STRE</name>
<dbReference type="PRINTS" id="PR00303">
    <property type="entry name" value="SECYTRNLCASE"/>
</dbReference>
<feature type="transmembrane region" description="Helical" evidence="8">
    <location>
        <begin position="173"/>
        <end position="193"/>
    </location>
</feature>
<evidence type="ECO:0000256" key="1">
    <source>
        <dbReference type="ARBA" id="ARBA00022448"/>
    </source>
</evidence>
<dbReference type="Proteomes" id="UP000015268">
    <property type="component" value="Chromosome"/>
</dbReference>
<evidence type="ECO:0000256" key="3">
    <source>
        <dbReference type="ARBA" id="ARBA00022692"/>
    </source>
</evidence>